<organism evidence="2 4">
    <name type="scientific">Streptomyces griseoviridis</name>
    <dbReference type="NCBI Taxonomy" id="45398"/>
    <lineage>
        <taxon>Bacteria</taxon>
        <taxon>Bacillati</taxon>
        <taxon>Actinomycetota</taxon>
        <taxon>Actinomycetes</taxon>
        <taxon>Kitasatosporales</taxon>
        <taxon>Streptomycetaceae</taxon>
        <taxon>Streptomyces</taxon>
    </lineage>
</organism>
<evidence type="ECO:0000256" key="1">
    <source>
        <dbReference type="SAM" id="SignalP"/>
    </source>
</evidence>
<dbReference type="KEGG" id="sgd:ELQ87_03265"/>
<reference evidence="3 5" key="1">
    <citation type="submission" date="2018-04" db="EMBL/GenBank/DDBJ databases">
        <title>Complete genome sequences of Streptomyces griseoviridis K61 and characterization of antagonistic properties of biological control agents.</title>
        <authorList>
            <person name="Mariita R.M."/>
            <person name="Sello J.K."/>
        </authorList>
    </citation>
    <scope>NUCLEOTIDE SEQUENCE [LARGE SCALE GENOMIC DNA]</scope>
    <source>
        <strain evidence="3 5">K61</strain>
    </source>
</reference>
<keyword evidence="1" id="KW-0732">Signal</keyword>
<dbReference type="Proteomes" id="UP000501753">
    <property type="component" value="Chromosome"/>
</dbReference>
<sequence>MVKKAVRRLGVLSLGLGTFAGAALIGAPASNAGETCHPGWFCLYEKANFEGKLQTVSNPAEGTCVSTNMTQEDGTVRPARSFYNGASMSQVYFPNGDCSGKSFTFSIDAGANLPDAARSFRLFTCESGKVCFWEGDSFNGTKATLEWSNVCTGIGFGANSAWNVSSMGVTTYAGSYCLGANAVSDLPANTQPYSLPRSVNRFKVM</sequence>
<proteinExistence type="predicted"/>
<name>A0A3Q9KSI1_STRGD</name>
<dbReference type="OrthoDB" id="5196292at2"/>
<evidence type="ECO:0000313" key="4">
    <source>
        <dbReference type="Proteomes" id="UP000271291"/>
    </source>
</evidence>
<keyword evidence="5" id="KW-1185">Reference proteome</keyword>
<gene>
    <name evidence="3" type="ORF">DDJ31_36095</name>
    <name evidence="2" type="ORF">ELQ87_03265</name>
</gene>
<dbReference type="Pfam" id="PF03995">
    <property type="entry name" value="Inhibitor_I36"/>
    <property type="match status" value="2"/>
</dbReference>
<reference evidence="2 4" key="2">
    <citation type="submission" date="2018-12" db="EMBL/GenBank/DDBJ databases">
        <title>Streptomyces griseoviridis F1-27 complete genome.</title>
        <authorList>
            <person name="Mariita R.M."/>
            <person name="Sello J.K."/>
        </authorList>
    </citation>
    <scope>NUCLEOTIDE SEQUENCE [LARGE SCALE GENOMIC DNA]</scope>
    <source>
        <strain evidence="2 4">F1-27</strain>
    </source>
</reference>
<dbReference type="EMBL" id="CP029078">
    <property type="protein sequence ID" value="QCN89725.1"/>
    <property type="molecule type" value="Genomic_DNA"/>
</dbReference>
<evidence type="ECO:0000313" key="2">
    <source>
        <dbReference type="EMBL" id="AZS83421.1"/>
    </source>
</evidence>
<dbReference type="Gene3D" id="2.60.20.10">
    <property type="entry name" value="Crystallins"/>
    <property type="match status" value="1"/>
</dbReference>
<protein>
    <recommendedName>
        <fullName evidence="6">Peptidase inhibitor family I36 protein</fullName>
    </recommendedName>
</protein>
<feature type="signal peptide" evidence="1">
    <location>
        <begin position="1"/>
        <end position="22"/>
    </location>
</feature>
<dbReference type="InterPro" id="IPR011024">
    <property type="entry name" value="G_crystallin-like"/>
</dbReference>
<dbReference type="SUPFAM" id="SSF49695">
    <property type="entry name" value="gamma-Crystallin-like"/>
    <property type="match status" value="1"/>
</dbReference>
<evidence type="ECO:0000313" key="3">
    <source>
        <dbReference type="EMBL" id="QCN89725.1"/>
    </source>
</evidence>
<dbReference type="AlphaFoldDB" id="A0A3Q9KSI1"/>
<feature type="chain" id="PRO_5044599707" description="Peptidase inhibitor family I36 protein" evidence="1">
    <location>
        <begin position="23"/>
        <end position="205"/>
    </location>
</feature>
<evidence type="ECO:0000313" key="5">
    <source>
        <dbReference type="Proteomes" id="UP000501753"/>
    </source>
</evidence>
<dbReference type="Proteomes" id="UP000271291">
    <property type="component" value="Chromosome"/>
</dbReference>
<accession>A0A3Q9KSI1</accession>
<evidence type="ECO:0008006" key="6">
    <source>
        <dbReference type="Google" id="ProtNLM"/>
    </source>
</evidence>
<dbReference type="RefSeq" id="WP_127176332.1">
    <property type="nucleotide sequence ID" value="NZ_CP029078.1"/>
</dbReference>
<dbReference type="EMBL" id="CP034687">
    <property type="protein sequence ID" value="AZS83421.1"/>
    <property type="molecule type" value="Genomic_DNA"/>
</dbReference>